<gene>
    <name evidence="4" type="ORF">GH714_033966</name>
</gene>
<dbReference type="InterPro" id="IPR023198">
    <property type="entry name" value="PGP-like_dom2"/>
</dbReference>
<dbReference type="InterPro" id="IPR023214">
    <property type="entry name" value="HAD_sf"/>
</dbReference>
<name>A0A6A6LPU6_HEVBR</name>
<dbReference type="InterPro" id="IPR006439">
    <property type="entry name" value="HAD-SF_hydro_IA"/>
</dbReference>
<evidence type="ECO:0000313" key="4">
    <source>
        <dbReference type="EMBL" id="KAF2302278.1"/>
    </source>
</evidence>
<dbReference type="PANTHER" id="PTHR18860">
    <property type="entry name" value="14-3-3 PROTEIN"/>
    <property type="match status" value="1"/>
</dbReference>
<evidence type="ECO:0000256" key="1">
    <source>
        <dbReference type="ARBA" id="ARBA00006141"/>
    </source>
</evidence>
<dbReference type="InterPro" id="IPR036412">
    <property type="entry name" value="HAD-like_sf"/>
</dbReference>
<dbReference type="Gene3D" id="3.40.50.1000">
    <property type="entry name" value="HAD superfamily/HAD-like"/>
    <property type="match status" value="1"/>
</dbReference>
<feature type="domain" description="14-3-3" evidence="3">
    <location>
        <begin position="4"/>
        <end position="288"/>
    </location>
</feature>
<accession>A0A6A6LPU6</accession>
<dbReference type="Gene3D" id="1.20.190.20">
    <property type="entry name" value="14-3-3 domain"/>
    <property type="match status" value="1"/>
</dbReference>
<dbReference type="NCBIfam" id="TIGR01509">
    <property type="entry name" value="HAD-SF-IA-v3"/>
    <property type="match status" value="1"/>
</dbReference>
<dbReference type="Pfam" id="PF00244">
    <property type="entry name" value="14-3-3"/>
    <property type="match status" value="1"/>
</dbReference>
<dbReference type="FunFam" id="3.40.50.1000:FF:000119">
    <property type="entry name" value="Bifunctional riboflavin kinase/FMN phosphatase"/>
    <property type="match status" value="1"/>
</dbReference>
<dbReference type="Gene3D" id="1.10.150.240">
    <property type="entry name" value="Putative phosphatase, domain 2"/>
    <property type="match status" value="1"/>
</dbReference>
<dbReference type="SUPFAM" id="SSF56784">
    <property type="entry name" value="HAD-like"/>
    <property type="match status" value="1"/>
</dbReference>
<proteinExistence type="inferred from homology"/>
<organism evidence="4 5">
    <name type="scientific">Hevea brasiliensis</name>
    <name type="common">Para rubber tree</name>
    <name type="synonym">Siphonia brasiliensis</name>
    <dbReference type="NCBI Taxonomy" id="3981"/>
    <lineage>
        <taxon>Eukaryota</taxon>
        <taxon>Viridiplantae</taxon>
        <taxon>Streptophyta</taxon>
        <taxon>Embryophyta</taxon>
        <taxon>Tracheophyta</taxon>
        <taxon>Spermatophyta</taxon>
        <taxon>Magnoliopsida</taxon>
        <taxon>eudicotyledons</taxon>
        <taxon>Gunneridae</taxon>
        <taxon>Pentapetalae</taxon>
        <taxon>rosids</taxon>
        <taxon>fabids</taxon>
        <taxon>Malpighiales</taxon>
        <taxon>Euphorbiaceae</taxon>
        <taxon>Crotonoideae</taxon>
        <taxon>Micrandreae</taxon>
        <taxon>Hevea</taxon>
    </lineage>
</organism>
<dbReference type="InterPro" id="IPR023409">
    <property type="entry name" value="14-3-3_CS"/>
</dbReference>
<dbReference type="InterPro" id="IPR000308">
    <property type="entry name" value="14-3-3"/>
</dbReference>
<dbReference type="SFLD" id="SFLDG01135">
    <property type="entry name" value="C1.5.6:_HAD__Beta-PGM__Phospha"/>
    <property type="match status" value="1"/>
</dbReference>
<sequence length="663" mass="74098">MAERDKFIYVAKLAEQAERYDGQSLSLSLSLSLFSPPTLCDLSWIMFVCVFNVVFSQALFGIMDTEMVDAMKNVAKLDVELTVEERNLLSVGYKNVIGARRASWRILSSIEQKEETKGNEFNVKRIKEYRQKVESELTNICNDIMIVIDEHLIPSAAGESKVFFYKMKGDYYRYLAEFKTGNEKKDAADHSMKAYETATTAAGAELPPTHPLRLGLALNFSVFYYEILNSPERACHLAKHAFDEAISELDNLNEELYKDSTLIMQLLRDNLTLWTSDIPEDGEDAQKVNGTAKVGGAEDAENENIDVSLKNRFEGCMQLDALAFKQNAIAIQYLSSLSIYHLLGLHTMMSSSGSESCCADVKIFAVILDLDGTLLDTESATKGVLKEFLAKYGKELDREREDKKRLGMTLQVSAAAIVKDYDLPLTPNQFIDEIMPMYRDKWLHARPLPGANRLIKHLHKNGVPFALASNSLREYIDAKISHQEGWNECFSTILGSDQVKSGKPSPDLFIEAARRMGVDAAKCLVIEDSLVGVKAAKAAKMKVVAFPSESEADCSLLADSVLHSLLEFQPEIWGLPLFDDWVDNALPVEPIYLSILYKNGCVSEVTEHGKSALPCQVSGVYFGWAESGMHKFLKVVVGIGQRHRLCNTMRNIVSNHISFSFNC</sequence>
<protein>
    <recommendedName>
        <fullName evidence="3">14-3-3 domain-containing protein</fullName>
    </recommendedName>
</protein>
<dbReference type="InterPro" id="IPR036815">
    <property type="entry name" value="14-3-3_dom_sf"/>
</dbReference>
<dbReference type="PROSITE" id="PS00796">
    <property type="entry name" value="1433_1"/>
    <property type="match status" value="1"/>
</dbReference>
<dbReference type="Pfam" id="PF00702">
    <property type="entry name" value="Hydrolase"/>
    <property type="match status" value="1"/>
</dbReference>
<evidence type="ECO:0000259" key="3">
    <source>
        <dbReference type="SMART" id="SM00101"/>
    </source>
</evidence>
<dbReference type="FunFam" id="1.20.190.20:FF:000001">
    <property type="entry name" value="14-3-3 gamma 1"/>
    <property type="match status" value="1"/>
</dbReference>
<reference evidence="4 5" key="1">
    <citation type="journal article" date="2020" name="Mol. Plant">
        <title>The Chromosome-Based Rubber Tree Genome Provides New Insights into Spurge Genome Evolution and Rubber Biosynthesis.</title>
        <authorList>
            <person name="Liu J."/>
            <person name="Shi C."/>
            <person name="Shi C.C."/>
            <person name="Li W."/>
            <person name="Zhang Q.J."/>
            <person name="Zhang Y."/>
            <person name="Li K."/>
            <person name="Lu H.F."/>
            <person name="Shi C."/>
            <person name="Zhu S.T."/>
            <person name="Xiao Z.Y."/>
            <person name="Nan H."/>
            <person name="Yue Y."/>
            <person name="Zhu X.G."/>
            <person name="Wu Y."/>
            <person name="Hong X.N."/>
            <person name="Fan G.Y."/>
            <person name="Tong Y."/>
            <person name="Zhang D."/>
            <person name="Mao C.L."/>
            <person name="Liu Y.L."/>
            <person name="Hao S.J."/>
            <person name="Liu W.Q."/>
            <person name="Lv M.Q."/>
            <person name="Zhang H.B."/>
            <person name="Liu Y."/>
            <person name="Hu-Tang G.R."/>
            <person name="Wang J.P."/>
            <person name="Wang J.H."/>
            <person name="Sun Y.H."/>
            <person name="Ni S.B."/>
            <person name="Chen W.B."/>
            <person name="Zhang X.C."/>
            <person name="Jiao Y.N."/>
            <person name="Eichler E.E."/>
            <person name="Li G.H."/>
            <person name="Liu X."/>
            <person name="Gao L.Z."/>
        </authorList>
    </citation>
    <scope>NUCLEOTIDE SEQUENCE [LARGE SCALE GENOMIC DNA]</scope>
    <source>
        <strain evidence="5">cv. GT1</strain>
        <tissue evidence="4">Leaf</tissue>
    </source>
</reference>
<dbReference type="PROSITE" id="PS00797">
    <property type="entry name" value="1433_2"/>
    <property type="match status" value="1"/>
</dbReference>
<dbReference type="PRINTS" id="PR00305">
    <property type="entry name" value="1433ZETA"/>
</dbReference>
<comment type="caution">
    <text evidence="4">The sequence shown here is derived from an EMBL/GenBank/DDBJ whole genome shotgun (WGS) entry which is preliminary data.</text>
</comment>
<evidence type="ECO:0000256" key="2">
    <source>
        <dbReference type="RuleBase" id="RU003466"/>
    </source>
</evidence>
<dbReference type="Proteomes" id="UP000467840">
    <property type="component" value="Chromosome 4"/>
</dbReference>
<dbReference type="SMART" id="SM00101">
    <property type="entry name" value="14_3_3"/>
    <property type="match status" value="1"/>
</dbReference>
<dbReference type="SUPFAM" id="SSF48445">
    <property type="entry name" value="14-3-3 protein"/>
    <property type="match status" value="1"/>
</dbReference>
<comment type="similarity">
    <text evidence="1 2">Belongs to the 14-3-3 family.</text>
</comment>
<dbReference type="InterPro" id="IPR023410">
    <property type="entry name" value="14-3-3_domain"/>
</dbReference>
<dbReference type="SFLD" id="SFLDS00003">
    <property type="entry name" value="Haloacid_Dehalogenase"/>
    <property type="match status" value="1"/>
</dbReference>
<evidence type="ECO:0000313" key="5">
    <source>
        <dbReference type="Proteomes" id="UP000467840"/>
    </source>
</evidence>
<dbReference type="AlphaFoldDB" id="A0A6A6LPU6"/>
<dbReference type="SFLD" id="SFLDG01129">
    <property type="entry name" value="C1.5:_HAD__Beta-PGM__Phosphata"/>
    <property type="match status" value="1"/>
</dbReference>
<keyword evidence="5" id="KW-1185">Reference proteome</keyword>
<dbReference type="EMBL" id="JAAGAX010000010">
    <property type="protein sequence ID" value="KAF2302278.1"/>
    <property type="molecule type" value="Genomic_DNA"/>
</dbReference>